<protein>
    <recommendedName>
        <fullName evidence="2">Phlebovirus glycoprotein G2 fusion domain-containing protein</fullName>
    </recommendedName>
</protein>
<dbReference type="Proteomes" id="UP000005204">
    <property type="component" value="Unassembled WGS sequence"/>
</dbReference>
<reference evidence="3" key="2">
    <citation type="submission" date="2022-06" db="UniProtKB">
        <authorList>
            <consortium name="EnsemblMetazoa"/>
        </authorList>
    </citation>
    <scope>IDENTIFICATION</scope>
    <source>
        <strain evidence="3">p50T (Dazao)</strain>
    </source>
</reference>
<dbReference type="Pfam" id="PF07245">
    <property type="entry name" value="Phlebovirus_G2"/>
    <property type="match status" value="1"/>
</dbReference>
<reference evidence="4" key="1">
    <citation type="journal article" date="2008" name="Insect Biochem. Mol. Biol.">
        <title>The genome of a lepidopteran model insect, the silkworm Bombyx mori.</title>
        <authorList>
            <consortium name="International Silkworm Genome Consortium"/>
        </authorList>
    </citation>
    <scope>NUCLEOTIDE SEQUENCE [LARGE SCALE GENOMIC DNA]</scope>
    <source>
        <strain evidence="4">p50T</strain>
    </source>
</reference>
<keyword evidence="1" id="KW-1133">Transmembrane helix</keyword>
<feature type="transmembrane region" description="Helical" evidence="1">
    <location>
        <begin position="316"/>
        <end position="341"/>
    </location>
</feature>
<evidence type="ECO:0000313" key="4">
    <source>
        <dbReference type="Proteomes" id="UP000005204"/>
    </source>
</evidence>
<dbReference type="InterPro" id="IPR009878">
    <property type="entry name" value="Phlebovirus_G2_fusion"/>
</dbReference>
<evidence type="ECO:0000259" key="2">
    <source>
        <dbReference type="Pfam" id="PF07245"/>
    </source>
</evidence>
<keyword evidence="1" id="KW-0812">Transmembrane</keyword>
<sequence length="353" mass="40396">MTSVSCNGFCTHGTSCVWYRWEVSPNINKLAKVYNIVSQLWMVTITLKYKNISKTIIMNTNNPKYDLNDIINKEFSHMPIYVTGISYEVPILRKNIIEYDNHFYNIDASSHNMPIKNMIGDLQISKDGKDIIFYTNNIDCSVDSCVVKCLLNEPSIGRLLPKGIYTMDRSNIETLSIYGDNWINTKHRVSGNVNIAFGNVDLKELIVKKPHCNIDIVMTYACTYCLEQPIAVLSSHNVFYESNCTFNKPLLSCNLEMYEITQISKNKYCRIFVPLLNQTIDLSFEYEYKGELTNMKSIKAETMTDIMSSIVHDSSFYISLISSLSSFLLITTISTIIIRLGRLGILAFNKKRI</sequence>
<accession>A0A8R2R3C4</accession>
<feature type="domain" description="Phlebovirus glycoprotein G2 fusion" evidence="2">
    <location>
        <begin position="13"/>
        <end position="153"/>
    </location>
</feature>
<keyword evidence="4" id="KW-1185">Reference proteome</keyword>
<name>A0A8R2R3C4_BOMMO</name>
<evidence type="ECO:0000256" key="1">
    <source>
        <dbReference type="SAM" id="Phobius"/>
    </source>
</evidence>
<dbReference type="AlphaFoldDB" id="A0A8R2R3C4"/>
<organism evidence="3 4">
    <name type="scientific">Bombyx mori</name>
    <name type="common">Silk moth</name>
    <dbReference type="NCBI Taxonomy" id="7091"/>
    <lineage>
        <taxon>Eukaryota</taxon>
        <taxon>Metazoa</taxon>
        <taxon>Ecdysozoa</taxon>
        <taxon>Arthropoda</taxon>
        <taxon>Hexapoda</taxon>
        <taxon>Insecta</taxon>
        <taxon>Pterygota</taxon>
        <taxon>Neoptera</taxon>
        <taxon>Endopterygota</taxon>
        <taxon>Lepidoptera</taxon>
        <taxon>Glossata</taxon>
        <taxon>Ditrysia</taxon>
        <taxon>Bombycoidea</taxon>
        <taxon>Bombycidae</taxon>
        <taxon>Bombycinae</taxon>
        <taxon>Bombyx</taxon>
    </lineage>
</organism>
<proteinExistence type="predicted"/>
<keyword evidence="1" id="KW-0472">Membrane</keyword>
<evidence type="ECO:0000313" key="3">
    <source>
        <dbReference type="EnsemblMetazoa" id="XP_037871180.1"/>
    </source>
</evidence>
<dbReference type="EnsemblMetazoa" id="XM_038015252.1">
    <property type="protein sequence ID" value="XP_037871180.1"/>
    <property type="gene ID" value="LOC119629460"/>
</dbReference>